<evidence type="ECO:0000256" key="1">
    <source>
        <dbReference type="ARBA" id="ARBA00004123"/>
    </source>
</evidence>
<organism evidence="6 7">
    <name type="scientific">Macrostomum lignano</name>
    <dbReference type="NCBI Taxonomy" id="282301"/>
    <lineage>
        <taxon>Eukaryota</taxon>
        <taxon>Metazoa</taxon>
        <taxon>Spiralia</taxon>
        <taxon>Lophotrochozoa</taxon>
        <taxon>Platyhelminthes</taxon>
        <taxon>Rhabditophora</taxon>
        <taxon>Macrostomorpha</taxon>
        <taxon>Macrostomida</taxon>
        <taxon>Macrostomidae</taxon>
        <taxon>Macrostomum</taxon>
    </lineage>
</organism>
<proteinExistence type="predicted"/>
<dbReference type="InterPro" id="IPR012677">
    <property type="entry name" value="Nucleotide-bd_a/b_plait_sf"/>
</dbReference>
<feature type="compositionally biased region" description="Gly residues" evidence="4">
    <location>
        <begin position="308"/>
        <end position="319"/>
    </location>
</feature>
<dbReference type="SMART" id="SM00360">
    <property type="entry name" value="RRM"/>
    <property type="match status" value="1"/>
</dbReference>
<dbReference type="AlphaFoldDB" id="A0A1I8F7J7"/>
<dbReference type="GO" id="GO:0010468">
    <property type="term" value="P:regulation of gene expression"/>
    <property type="evidence" value="ECO:0007669"/>
    <property type="project" value="TreeGrafter"/>
</dbReference>
<dbReference type="GO" id="GO:0000785">
    <property type="term" value="C:chromatin"/>
    <property type="evidence" value="ECO:0007669"/>
    <property type="project" value="TreeGrafter"/>
</dbReference>
<keyword evidence="6" id="KW-1185">Reference proteome</keyword>
<feature type="compositionally biased region" description="Gly residues" evidence="4">
    <location>
        <begin position="327"/>
        <end position="340"/>
    </location>
</feature>
<dbReference type="Gene3D" id="3.30.70.330">
    <property type="match status" value="1"/>
</dbReference>
<name>A0A1I8F7J7_9PLAT</name>
<dbReference type="WBParaSite" id="maker-unitig_22230-snap-gene-0.1-mRNA-1">
    <property type="protein sequence ID" value="maker-unitig_22230-snap-gene-0.1-mRNA-1"/>
    <property type="gene ID" value="maker-unitig_22230-snap-gene-0.1"/>
</dbReference>
<dbReference type="Proteomes" id="UP000095280">
    <property type="component" value="Unplaced"/>
</dbReference>
<accession>A0A1I8F7J7</accession>
<keyword evidence="3" id="KW-0694">RNA-binding</keyword>
<comment type="subcellular location">
    <subcellularLocation>
        <location evidence="1">Nucleus</location>
    </subcellularLocation>
</comment>
<dbReference type="PROSITE" id="PS50102">
    <property type="entry name" value="RRM"/>
    <property type="match status" value="1"/>
</dbReference>
<protein>
    <submittedName>
        <fullName evidence="7">RRM domain-containing protein</fullName>
    </submittedName>
</protein>
<evidence type="ECO:0000259" key="5">
    <source>
        <dbReference type="PROSITE" id="PS50102"/>
    </source>
</evidence>
<dbReference type="GO" id="GO:0003723">
    <property type="term" value="F:RNA binding"/>
    <property type="evidence" value="ECO:0007669"/>
    <property type="project" value="UniProtKB-UniRule"/>
</dbReference>
<feature type="region of interest" description="Disordered" evidence="4">
    <location>
        <begin position="304"/>
        <end position="379"/>
    </location>
</feature>
<reference evidence="7" key="1">
    <citation type="submission" date="2016-11" db="UniProtKB">
        <authorList>
            <consortium name="WormBaseParasite"/>
        </authorList>
    </citation>
    <scope>IDENTIFICATION</scope>
</reference>
<dbReference type="SUPFAM" id="SSF54928">
    <property type="entry name" value="RNA-binding domain, RBD"/>
    <property type="match status" value="1"/>
</dbReference>
<evidence type="ECO:0000256" key="4">
    <source>
        <dbReference type="SAM" id="MobiDB-lite"/>
    </source>
</evidence>
<dbReference type="InterPro" id="IPR000504">
    <property type="entry name" value="RRM_dom"/>
</dbReference>
<dbReference type="PANTHER" id="PTHR48033:SF10">
    <property type="entry name" value="RNA-BINDING PROTEIN SQUID"/>
    <property type="match status" value="1"/>
</dbReference>
<evidence type="ECO:0000313" key="6">
    <source>
        <dbReference type="Proteomes" id="UP000095280"/>
    </source>
</evidence>
<dbReference type="GO" id="GO:0005654">
    <property type="term" value="C:nucleoplasm"/>
    <property type="evidence" value="ECO:0007669"/>
    <property type="project" value="TreeGrafter"/>
</dbReference>
<dbReference type="Pfam" id="PF00076">
    <property type="entry name" value="RRM_1"/>
    <property type="match status" value="1"/>
</dbReference>
<sequence>MALFEYVAVALEDEGGPTRIEVPTEAARKSCLPVHPGRAVPRPHRPCATATRTPAAMRAVRPHGGRCRTVPAPEFNSWSSQRPTCDLLCAPFPKTTNGKVDEELGRRARLPAEEAATGKKWHRPRDVCSACLTKPTKEGFERAAISHQCSASWSCRRSMPSGTLAGRQSAATGFIRTAVCEREGADQPGRAGRPGQRASRVFVGGITEEMTSQVLKDFFNQHGTVEEVYIPKPFRNFAFVTFADSTTVDRLVGQDFDIEGTTVHVGHRDSEARREPRLFGVAAWARCEAAGVAATRWDHREAVAGSQWAGGGGGGGGGWPRRRPDRFGGGAPGGLRGLSGCGERPGLESAGSGGRPGPGDKHWQQAARVATGGGGGAPV</sequence>
<evidence type="ECO:0000256" key="3">
    <source>
        <dbReference type="PROSITE-ProRule" id="PRU00176"/>
    </source>
</evidence>
<dbReference type="PANTHER" id="PTHR48033">
    <property type="entry name" value="RNA-BINDING (RRM/RBD/RNP MOTIFS) FAMILY PROTEIN"/>
    <property type="match status" value="1"/>
</dbReference>
<feature type="domain" description="RRM" evidence="5">
    <location>
        <begin position="199"/>
        <end position="270"/>
    </location>
</feature>
<dbReference type="InterPro" id="IPR035979">
    <property type="entry name" value="RBD_domain_sf"/>
</dbReference>
<evidence type="ECO:0000256" key="2">
    <source>
        <dbReference type="ARBA" id="ARBA00023242"/>
    </source>
</evidence>
<evidence type="ECO:0000313" key="7">
    <source>
        <dbReference type="WBParaSite" id="maker-unitig_22230-snap-gene-0.1-mRNA-1"/>
    </source>
</evidence>
<keyword evidence="2" id="KW-0539">Nucleus</keyword>